<reference evidence="6" key="1">
    <citation type="submission" date="2021-01" db="EMBL/GenBank/DDBJ databases">
        <authorList>
            <person name="Corre E."/>
            <person name="Pelletier E."/>
            <person name="Niang G."/>
            <person name="Scheremetjew M."/>
            <person name="Finn R."/>
            <person name="Kale V."/>
            <person name="Holt S."/>
            <person name="Cochrane G."/>
            <person name="Meng A."/>
            <person name="Brown T."/>
            <person name="Cohen L."/>
        </authorList>
    </citation>
    <scope>NUCLEOTIDE SEQUENCE</scope>
    <source>
        <strain evidence="6">GSO104</strain>
    </source>
</reference>
<gene>
    <name evidence="6" type="ORF">DBRI00130_LOCUS24250</name>
</gene>
<dbReference type="GO" id="GO:0005737">
    <property type="term" value="C:cytoplasm"/>
    <property type="evidence" value="ECO:0007669"/>
    <property type="project" value="TreeGrafter"/>
</dbReference>
<dbReference type="InterPro" id="IPR000340">
    <property type="entry name" value="Dual-sp_phosphatase_cat-dom"/>
</dbReference>
<keyword evidence="3" id="KW-0904">Protein phosphatase</keyword>
<dbReference type="CDD" id="cd14498">
    <property type="entry name" value="DSP"/>
    <property type="match status" value="1"/>
</dbReference>
<proteinExistence type="inferred from homology"/>
<evidence type="ECO:0000256" key="3">
    <source>
        <dbReference type="ARBA" id="ARBA00022912"/>
    </source>
</evidence>
<dbReference type="GO" id="GO:0004721">
    <property type="term" value="F:phosphoprotein phosphatase activity"/>
    <property type="evidence" value="ECO:0007669"/>
    <property type="project" value="UniProtKB-KW"/>
</dbReference>
<dbReference type="InterPro" id="IPR052103">
    <property type="entry name" value="Dual_spec_Phospatases"/>
</dbReference>
<dbReference type="SUPFAM" id="SSF52799">
    <property type="entry name" value="(Phosphotyrosine protein) phosphatases II"/>
    <property type="match status" value="1"/>
</dbReference>
<keyword evidence="2" id="KW-0378">Hydrolase</keyword>
<evidence type="ECO:0000313" key="6">
    <source>
        <dbReference type="EMBL" id="CAE4625008.1"/>
    </source>
</evidence>
<dbReference type="InterPro" id="IPR020422">
    <property type="entry name" value="TYR_PHOSPHATASE_DUAL_dom"/>
</dbReference>
<evidence type="ECO:0000259" key="5">
    <source>
        <dbReference type="PROSITE" id="PS50056"/>
    </source>
</evidence>
<accession>A0A7S4RU23</accession>
<evidence type="ECO:0000256" key="1">
    <source>
        <dbReference type="ARBA" id="ARBA00008601"/>
    </source>
</evidence>
<organism evidence="6">
    <name type="scientific">Ditylum brightwellii</name>
    <dbReference type="NCBI Taxonomy" id="49249"/>
    <lineage>
        <taxon>Eukaryota</taxon>
        <taxon>Sar</taxon>
        <taxon>Stramenopiles</taxon>
        <taxon>Ochrophyta</taxon>
        <taxon>Bacillariophyta</taxon>
        <taxon>Mediophyceae</taxon>
        <taxon>Lithodesmiophycidae</taxon>
        <taxon>Lithodesmiales</taxon>
        <taxon>Lithodesmiaceae</taxon>
        <taxon>Ditylum</taxon>
    </lineage>
</organism>
<protein>
    <recommendedName>
        <fullName evidence="7">Protein-serine/threonine phosphatase</fullName>
    </recommendedName>
</protein>
<dbReference type="EMBL" id="HBNS01030907">
    <property type="protein sequence ID" value="CAE4625008.1"/>
    <property type="molecule type" value="Transcribed_RNA"/>
</dbReference>
<dbReference type="Gene3D" id="3.90.190.10">
    <property type="entry name" value="Protein tyrosine phosphatase superfamily"/>
    <property type="match status" value="1"/>
</dbReference>
<evidence type="ECO:0000259" key="4">
    <source>
        <dbReference type="PROSITE" id="PS50054"/>
    </source>
</evidence>
<dbReference type="PANTHER" id="PTHR45961">
    <property type="entry name" value="IP21249P"/>
    <property type="match status" value="1"/>
</dbReference>
<dbReference type="SMART" id="SM00195">
    <property type="entry name" value="DSPc"/>
    <property type="match status" value="1"/>
</dbReference>
<evidence type="ECO:0008006" key="7">
    <source>
        <dbReference type="Google" id="ProtNLM"/>
    </source>
</evidence>
<dbReference type="Pfam" id="PF00782">
    <property type="entry name" value="DSPc"/>
    <property type="match status" value="1"/>
</dbReference>
<evidence type="ECO:0000256" key="2">
    <source>
        <dbReference type="ARBA" id="ARBA00022801"/>
    </source>
</evidence>
<name>A0A7S4RU23_9STRA</name>
<feature type="domain" description="Tyrosine specific protein phosphatases" evidence="5">
    <location>
        <begin position="109"/>
        <end position="171"/>
    </location>
</feature>
<comment type="similarity">
    <text evidence="1">Belongs to the protein-tyrosine phosphatase family. Non-receptor class dual specificity subfamily.</text>
</comment>
<dbReference type="InterPro" id="IPR029021">
    <property type="entry name" value="Prot-tyrosine_phosphatase-like"/>
</dbReference>
<dbReference type="PROSITE" id="PS50054">
    <property type="entry name" value="TYR_PHOSPHATASE_DUAL"/>
    <property type="match status" value="1"/>
</dbReference>
<dbReference type="InterPro" id="IPR000387">
    <property type="entry name" value="Tyr_Pase_dom"/>
</dbReference>
<dbReference type="PANTHER" id="PTHR45961:SF2">
    <property type="entry name" value="PROTEIN CBG09952"/>
    <property type="match status" value="1"/>
</dbReference>
<sequence>MEERQQQESTVSAPRLSLAARRGVQVDRLSSMESKCSIEEDEKYSVILPYLLISRIGDAFLEDVQGTAEMNIGCIIDCSGTSRNTEWKRCCISEGIRVLTVELQDTPSTDLTEAFHLTFEAAEHCRTNGTKCIVACQYGMSRSVSLVLAYLMTHPKMTLLQALEHVRQCRPIASPNHGFMRQLLALEQTLHRKTAPSLDLTKYKEDRFADISTLALSKKTPTFENTPTFIDLFMSIPSPFLQCGASESSQSMFHYR</sequence>
<dbReference type="PROSITE" id="PS50056">
    <property type="entry name" value="TYR_PHOSPHATASE_2"/>
    <property type="match status" value="1"/>
</dbReference>
<dbReference type="AlphaFoldDB" id="A0A7S4RU23"/>
<feature type="domain" description="Tyrosine-protein phosphatase" evidence="4">
    <location>
        <begin position="43"/>
        <end position="192"/>
    </location>
</feature>